<accession>A0A225W1M7</accession>
<evidence type="ECO:0000313" key="1">
    <source>
        <dbReference type="EMBL" id="OWZ11294.1"/>
    </source>
</evidence>
<comment type="caution">
    <text evidence="1">The sequence shown here is derived from an EMBL/GenBank/DDBJ whole genome shotgun (WGS) entry which is preliminary data.</text>
</comment>
<proteinExistence type="predicted"/>
<protein>
    <submittedName>
        <fullName evidence="1">Pogo transposable element</fullName>
    </submittedName>
</protein>
<dbReference type="AlphaFoldDB" id="A0A225W1M7"/>
<dbReference type="EMBL" id="NBNE01002167">
    <property type="protein sequence ID" value="OWZ11294.1"/>
    <property type="molecule type" value="Genomic_DNA"/>
</dbReference>
<name>A0A225W1M7_9STRA</name>
<gene>
    <name evidence="1" type="ORF">PHMEG_00015706</name>
</gene>
<evidence type="ECO:0000313" key="2">
    <source>
        <dbReference type="Proteomes" id="UP000198211"/>
    </source>
</evidence>
<dbReference type="Proteomes" id="UP000198211">
    <property type="component" value="Unassembled WGS sequence"/>
</dbReference>
<dbReference type="STRING" id="4795.A0A225W1M7"/>
<organism evidence="1 2">
    <name type="scientific">Phytophthora megakarya</name>
    <dbReference type="NCBI Taxonomy" id="4795"/>
    <lineage>
        <taxon>Eukaryota</taxon>
        <taxon>Sar</taxon>
        <taxon>Stramenopiles</taxon>
        <taxon>Oomycota</taxon>
        <taxon>Peronosporomycetes</taxon>
        <taxon>Peronosporales</taxon>
        <taxon>Peronosporaceae</taxon>
        <taxon>Phytophthora</taxon>
    </lineage>
</organism>
<reference evidence="2" key="1">
    <citation type="submission" date="2017-03" db="EMBL/GenBank/DDBJ databases">
        <title>Phytopthora megakarya and P. palmivora, two closely related causual agents of cacao black pod achieved similar genome size and gene model numbers by different mechanisms.</title>
        <authorList>
            <person name="Ali S."/>
            <person name="Shao J."/>
            <person name="Larry D.J."/>
            <person name="Kronmiller B."/>
            <person name="Shen D."/>
            <person name="Strem M.D."/>
            <person name="Melnick R.L."/>
            <person name="Guiltinan M.J."/>
            <person name="Tyler B.M."/>
            <person name="Meinhardt L.W."/>
            <person name="Bailey B.A."/>
        </authorList>
    </citation>
    <scope>NUCLEOTIDE SEQUENCE [LARGE SCALE GENOMIC DNA]</scope>
    <source>
        <strain evidence="2">zdho120</strain>
    </source>
</reference>
<dbReference type="OrthoDB" id="124547at2759"/>
<sequence length="87" mass="9768">MRAHIGKLVKQRCSDRAIKMAVIPGGLTPYLQAGDVGIYKLFKDNISMLNEWKRSDKVSYTQAGNPRAPDISQVAPWVLQAWKETPL</sequence>
<keyword evidence="2" id="KW-1185">Reference proteome</keyword>